<dbReference type="Pfam" id="PF08241">
    <property type="entry name" value="Methyltransf_11"/>
    <property type="match status" value="1"/>
</dbReference>
<keyword evidence="2" id="KW-0489">Methyltransferase</keyword>
<proteinExistence type="predicted"/>
<dbReference type="EMBL" id="FOEF01000028">
    <property type="protein sequence ID" value="SEP53544.1"/>
    <property type="molecule type" value="Genomic_DNA"/>
</dbReference>
<sequence>MALMSTNALETETLVALLEKADSLPGAPELRARSYDLLDVQPGSTVADVGCGGGRAVAEMTARGGAAIGVDVNEHMITAARRNHPKLEFRQGTACHLPISDASVHGYRADKVFHEIADPVQALGDARRVLIPRGRIVLIGQDWDAVVIDSDDPVLTRTLVQARADTVPSPRAARAYRSLLLDAGFLDVAVEAHTAVFTDAAMFPMLTGIAHAARTTGAVAEHAAEDWLSEQEQRATTGRLFIALPLFVAAARTPLARYP</sequence>
<feature type="domain" description="Methyltransferase type 11" evidence="1">
    <location>
        <begin position="48"/>
        <end position="138"/>
    </location>
</feature>
<dbReference type="GO" id="GO:0032259">
    <property type="term" value="P:methylation"/>
    <property type="evidence" value="ECO:0007669"/>
    <property type="project" value="UniProtKB-KW"/>
</dbReference>
<dbReference type="Gene3D" id="3.40.50.150">
    <property type="entry name" value="Vaccinia Virus protein VP39"/>
    <property type="match status" value="1"/>
</dbReference>
<evidence type="ECO:0000313" key="2">
    <source>
        <dbReference type="EMBL" id="SEP53544.1"/>
    </source>
</evidence>
<dbReference type="STRING" id="394193.SAMN04489732_12831"/>
<evidence type="ECO:0000313" key="3">
    <source>
        <dbReference type="Proteomes" id="UP000198582"/>
    </source>
</evidence>
<reference evidence="2 3" key="1">
    <citation type="submission" date="2016-10" db="EMBL/GenBank/DDBJ databases">
        <authorList>
            <person name="de Groot N.N."/>
        </authorList>
    </citation>
    <scope>NUCLEOTIDE SEQUENCE [LARGE SCALE GENOMIC DNA]</scope>
    <source>
        <strain evidence="2 3">DSM 44993</strain>
    </source>
</reference>
<dbReference type="SUPFAM" id="SSF53335">
    <property type="entry name" value="S-adenosyl-L-methionine-dependent methyltransferases"/>
    <property type="match status" value="1"/>
</dbReference>
<keyword evidence="3" id="KW-1185">Reference proteome</keyword>
<dbReference type="InterPro" id="IPR029063">
    <property type="entry name" value="SAM-dependent_MTases_sf"/>
</dbReference>
<accession>A0A1H8YMW4</accession>
<dbReference type="GO" id="GO:0008757">
    <property type="term" value="F:S-adenosylmethionine-dependent methyltransferase activity"/>
    <property type="evidence" value="ECO:0007669"/>
    <property type="project" value="InterPro"/>
</dbReference>
<dbReference type="Proteomes" id="UP000198582">
    <property type="component" value="Unassembled WGS sequence"/>
</dbReference>
<dbReference type="InterPro" id="IPR013216">
    <property type="entry name" value="Methyltransf_11"/>
</dbReference>
<dbReference type="AlphaFoldDB" id="A0A1H8YMW4"/>
<evidence type="ECO:0000259" key="1">
    <source>
        <dbReference type="Pfam" id="PF08241"/>
    </source>
</evidence>
<keyword evidence="2" id="KW-0808">Transferase</keyword>
<dbReference type="PANTHER" id="PTHR43591">
    <property type="entry name" value="METHYLTRANSFERASE"/>
    <property type="match status" value="1"/>
</dbReference>
<protein>
    <submittedName>
        <fullName evidence="2">Methyltransferase domain-containing protein</fullName>
    </submittedName>
</protein>
<name>A0A1H8YMW4_9PSEU</name>
<organism evidence="2 3">
    <name type="scientific">Amycolatopsis saalfeldensis</name>
    <dbReference type="NCBI Taxonomy" id="394193"/>
    <lineage>
        <taxon>Bacteria</taxon>
        <taxon>Bacillati</taxon>
        <taxon>Actinomycetota</taxon>
        <taxon>Actinomycetes</taxon>
        <taxon>Pseudonocardiales</taxon>
        <taxon>Pseudonocardiaceae</taxon>
        <taxon>Amycolatopsis</taxon>
    </lineage>
</organism>
<dbReference type="CDD" id="cd02440">
    <property type="entry name" value="AdoMet_MTases"/>
    <property type="match status" value="1"/>
</dbReference>
<gene>
    <name evidence="2" type="ORF">SAMN04489732_12831</name>
</gene>